<evidence type="ECO:0000313" key="3">
    <source>
        <dbReference type="Proteomes" id="UP001432322"/>
    </source>
</evidence>
<protein>
    <submittedName>
        <fullName evidence="2">Uncharacterized protein</fullName>
    </submittedName>
</protein>
<organism evidence="2 3">
    <name type="scientific">Pristionchus fissidentatus</name>
    <dbReference type="NCBI Taxonomy" id="1538716"/>
    <lineage>
        <taxon>Eukaryota</taxon>
        <taxon>Metazoa</taxon>
        <taxon>Ecdysozoa</taxon>
        <taxon>Nematoda</taxon>
        <taxon>Chromadorea</taxon>
        <taxon>Rhabditida</taxon>
        <taxon>Rhabditina</taxon>
        <taxon>Diplogasteromorpha</taxon>
        <taxon>Diplogasteroidea</taxon>
        <taxon>Neodiplogasteridae</taxon>
        <taxon>Pristionchus</taxon>
    </lineage>
</organism>
<accession>A0AAV5UZB1</accession>
<feature type="compositionally biased region" description="Polar residues" evidence="1">
    <location>
        <begin position="1"/>
        <end position="10"/>
    </location>
</feature>
<dbReference type="Proteomes" id="UP001432322">
    <property type="component" value="Unassembled WGS sequence"/>
</dbReference>
<evidence type="ECO:0000313" key="2">
    <source>
        <dbReference type="EMBL" id="GMT12622.1"/>
    </source>
</evidence>
<dbReference type="AlphaFoldDB" id="A0AAV5UZB1"/>
<sequence length="65" mass="7100">NSFSAPNSDTRSVRNLDDSPPFSPPSYSIGGHRQQLADSRTPLSSFLILRVSGLLIIAIGEEREE</sequence>
<dbReference type="EMBL" id="BTSY01000001">
    <property type="protein sequence ID" value="GMT12622.1"/>
    <property type="molecule type" value="Genomic_DNA"/>
</dbReference>
<proteinExistence type="predicted"/>
<evidence type="ECO:0000256" key="1">
    <source>
        <dbReference type="SAM" id="MobiDB-lite"/>
    </source>
</evidence>
<feature type="non-terminal residue" evidence="2">
    <location>
        <position position="1"/>
    </location>
</feature>
<name>A0AAV5UZB1_9BILA</name>
<comment type="caution">
    <text evidence="2">The sequence shown here is derived from an EMBL/GenBank/DDBJ whole genome shotgun (WGS) entry which is preliminary data.</text>
</comment>
<reference evidence="2" key="1">
    <citation type="submission" date="2023-10" db="EMBL/GenBank/DDBJ databases">
        <title>Genome assembly of Pristionchus species.</title>
        <authorList>
            <person name="Yoshida K."/>
            <person name="Sommer R.J."/>
        </authorList>
    </citation>
    <scope>NUCLEOTIDE SEQUENCE</scope>
    <source>
        <strain evidence="2">RS5133</strain>
    </source>
</reference>
<feature type="region of interest" description="Disordered" evidence="1">
    <location>
        <begin position="1"/>
        <end position="35"/>
    </location>
</feature>
<keyword evidence="3" id="KW-1185">Reference proteome</keyword>
<gene>
    <name evidence="2" type="ORF">PFISCL1PPCAC_3919</name>
</gene>